<gene>
    <name evidence="2" type="ORF">AXG93_4079s1130</name>
</gene>
<dbReference type="PANTHER" id="PTHR11439">
    <property type="entry name" value="GAG-POL-RELATED RETROTRANSPOSON"/>
    <property type="match status" value="1"/>
</dbReference>
<reference evidence="2" key="1">
    <citation type="submission" date="2016-03" db="EMBL/GenBank/DDBJ databases">
        <title>Mechanisms controlling the formation of the plant cell surface in tip-growing cells are functionally conserved among land plants.</title>
        <authorList>
            <person name="Honkanen S."/>
            <person name="Jones V.A."/>
            <person name="Morieri G."/>
            <person name="Champion C."/>
            <person name="Hetherington A.J."/>
            <person name="Kelly S."/>
            <person name="Saint-Marcoux D."/>
            <person name="Proust H."/>
            <person name="Prescott H."/>
            <person name="Dolan L."/>
        </authorList>
    </citation>
    <scope>NUCLEOTIDE SEQUENCE [LARGE SCALE GENOMIC DNA]</scope>
    <source>
        <tissue evidence="2">Whole gametophyte</tissue>
    </source>
</reference>
<proteinExistence type="predicted"/>
<dbReference type="PANTHER" id="PTHR11439:SF515">
    <property type="entry name" value="GAG-POL POLYPROTEIN"/>
    <property type="match status" value="1"/>
</dbReference>
<protein>
    <recommendedName>
        <fullName evidence="1">Reverse transcriptase Ty1/copia-type domain-containing protein</fullName>
    </recommendedName>
</protein>
<dbReference type="InterPro" id="IPR013103">
    <property type="entry name" value="RVT_2"/>
</dbReference>
<dbReference type="Proteomes" id="UP000077202">
    <property type="component" value="Unassembled WGS sequence"/>
</dbReference>
<name>A0A176VT58_MARPO</name>
<comment type="caution">
    <text evidence="2">The sequence shown here is derived from an EMBL/GenBank/DDBJ whole genome shotgun (WGS) entry which is preliminary data.</text>
</comment>
<organism evidence="2 3">
    <name type="scientific">Marchantia polymorpha subsp. ruderalis</name>
    <dbReference type="NCBI Taxonomy" id="1480154"/>
    <lineage>
        <taxon>Eukaryota</taxon>
        <taxon>Viridiplantae</taxon>
        <taxon>Streptophyta</taxon>
        <taxon>Embryophyta</taxon>
        <taxon>Marchantiophyta</taxon>
        <taxon>Marchantiopsida</taxon>
        <taxon>Marchantiidae</taxon>
        <taxon>Marchantiales</taxon>
        <taxon>Marchantiaceae</taxon>
        <taxon>Marchantia</taxon>
    </lineage>
</organism>
<keyword evidence="3" id="KW-1185">Reference proteome</keyword>
<dbReference type="Pfam" id="PF07727">
    <property type="entry name" value="RVT_2"/>
    <property type="match status" value="1"/>
</dbReference>
<dbReference type="EMBL" id="LVLJ01002688">
    <property type="protein sequence ID" value="OAE24024.1"/>
    <property type="molecule type" value="Genomic_DNA"/>
</dbReference>
<dbReference type="AlphaFoldDB" id="A0A176VT58"/>
<evidence type="ECO:0000313" key="2">
    <source>
        <dbReference type="EMBL" id="OAE24024.1"/>
    </source>
</evidence>
<evidence type="ECO:0000259" key="1">
    <source>
        <dbReference type="Pfam" id="PF07727"/>
    </source>
</evidence>
<accession>A0A176VT58</accession>
<sequence length="133" mass="14970">MKRSFKISDLGCLGYYLGIKVKQQPRRITLSQAAYAAKLLEKAGMHCNIVQIPMENHLKLKKQSTTPRVDASYYCNIVGSLRYLVYTRPNIGFAVGFVNRFMENLTMEHLSTIKHIFCNMAFSEAASGGAVIM</sequence>
<feature type="domain" description="Reverse transcriptase Ty1/copia-type" evidence="1">
    <location>
        <begin position="1"/>
        <end position="55"/>
    </location>
</feature>
<evidence type="ECO:0000313" key="3">
    <source>
        <dbReference type="Proteomes" id="UP000077202"/>
    </source>
</evidence>